<comment type="caution">
    <text evidence="2">The sequence shown here is derived from an EMBL/GenBank/DDBJ whole genome shotgun (WGS) entry which is preliminary data.</text>
</comment>
<keyword evidence="1" id="KW-0472">Membrane</keyword>
<dbReference type="Proteomes" id="UP000654075">
    <property type="component" value="Unassembled WGS sequence"/>
</dbReference>
<gene>
    <name evidence="2" type="ORF">PGLA1383_LOCUS51475</name>
</gene>
<reference evidence="2" key="1">
    <citation type="submission" date="2021-02" db="EMBL/GenBank/DDBJ databases">
        <authorList>
            <person name="Dougan E. K."/>
            <person name="Rhodes N."/>
            <person name="Thang M."/>
            <person name="Chan C."/>
        </authorList>
    </citation>
    <scope>NUCLEOTIDE SEQUENCE</scope>
</reference>
<keyword evidence="3" id="KW-1185">Reference proteome</keyword>
<dbReference type="EMBL" id="CAJNNV010031370">
    <property type="protein sequence ID" value="CAE8635906.1"/>
    <property type="molecule type" value="Genomic_DNA"/>
</dbReference>
<evidence type="ECO:0000313" key="2">
    <source>
        <dbReference type="EMBL" id="CAE8635906.1"/>
    </source>
</evidence>
<evidence type="ECO:0000256" key="1">
    <source>
        <dbReference type="SAM" id="Phobius"/>
    </source>
</evidence>
<proteinExistence type="predicted"/>
<evidence type="ECO:0008006" key="4">
    <source>
        <dbReference type="Google" id="ProtNLM"/>
    </source>
</evidence>
<evidence type="ECO:0000313" key="3">
    <source>
        <dbReference type="Proteomes" id="UP000654075"/>
    </source>
</evidence>
<name>A0A813HCG1_POLGL</name>
<sequence>MQIEPCALTSLFAPILTSVVNYVLVQFSVLVAAALDPSEAIELSANTFGHSSSRCVCFAFRDREVVFLHLFVACRSTTSDRFAAVVLFFVIVVVVVVVVVVGVVVVAVCAPAELKPS</sequence>
<protein>
    <recommendedName>
        <fullName evidence="4">Transmembrane protein</fullName>
    </recommendedName>
</protein>
<feature type="transmembrane region" description="Helical" evidence="1">
    <location>
        <begin position="82"/>
        <end position="110"/>
    </location>
</feature>
<accession>A0A813HCG1</accession>
<dbReference type="AlphaFoldDB" id="A0A813HCG1"/>
<keyword evidence="1" id="KW-1133">Transmembrane helix</keyword>
<feature type="transmembrane region" description="Helical" evidence="1">
    <location>
        <begin position="12"/>
        <end position="35"/>
    </location>
</feature>
<keyword evidence="1" id="KW-0812">Transmembrane</keyword>
<organism evidence="2 3">
    <name type="scientific">Polarella glacialis</name>
    <name type="common">Dinoflagellate</name>
    <dbReference type="NCBI Taxonomy" id="89957"/>
    <lineage>
        <taxon>Eukaryota</taxon>
        <taxon>Sar</taxon>
        <taxon>Alveolata</taxon>
        <taxon>Dinophyceae</taxon>
        <taxon>Suessiales</taxon>
        <taxon>Suessiaceae</taxon>
        <taxon>Polarella</taxon>
    </lineage>
</organism>